<dbReference type="Gene3D" id="1.10.510.10">
    <property type="entry name" value="Transferase(Phosphotransferase) domain 1"/>
    <property type="match status" value="1"/>
</dbReference>
<evidence type="ECO:0000256" key="11">
    <source>
        <dbReference type="SAM" id="MobiDB-lite"/>
    </source>
</evidence>
<dbReference type="PROSITE" id="PS00108">
    <property type="entry name" value="PROTEIN_KINASE_ST"/>
    <property type="match status" value="1"/>
</dbReference>
<dbReference type="CDD" id="cd12198">
    <property type="entry name" value="MELK_C"/>
    <property type="match status" value="1"/>
</dbReference>
<dbReference type="SMART" id="SM00220">
    <property type="entry name" value="S_TKc"/>
    <property type="match status" value="1"/>
</dbReference>
<reference evidence="14" key="1">
    <citation type="submission" date="2014-05" db="EMBL/GenBank/DDBJ databases">
        <authorList>
            <person name="Chronopoulou M."/>
        </authorList>
    </citation>
    <scope>NUCLEOTIDE SEQUENCE</scope>
    <source>
        <tissue evidence="14">Whole organism</tissue>
    </source>
</reference>
<dbReference type="PROSITE" id="PS50032">
    <property type="entry name" value="KA1"/>
    <property type="match status" value="1"/>
</dbReference>
<evidence type="ECO:0000256" key="8">
    <source>
        <dbReference type="ARBA" id="ARBA00047899"/>
    </source>
</evidence>
<evidence type="ECO:0000256" key="3">
    <source>
        <dbReference type="ARBA" id="ARBA00022527"/>
    </source>
</evidence>
<dbReference type="FunFam" id="3.30.200.20:FF:000003">
    <property type="entry name" value="Non-specific serine/threonine protein kinase"/>
    <property type="match status" value="1"/>
</dbReference>
<dbReference type="SUPFAM" id="SSF56112">
    <property type="entry name" value="Protein kinase-like (PK-like)"/>
    <property type="match status" value="1"/>
</dbReference>
<dbReference type="OrthoDB" id="193931at2759"/>
<dbReference type="EC" id="2.7.11.1" evidence="2"/>
<dbReference type="PROSITE" id="PS50011">
    <property type="entry name" value="PROTEIN_KINASE_DOM"/>
    <property type="match status" value="1"/>
</dbReference>
<dbReference type="AlphaFoldDB" id="A0A0K2TXA4"/>
<sequence>MPEPPSNPYAVLEGQYELHETVGTGGFAKVKLATHVLTGAKVAIKIMDKKQLGEDLPRVRLEIEAMKVLRHQNICQLLQVIETEMKIFMILEYCPGGELFDYIVDRDRLCESESREFFRQIVAAVAYIHESGYAHRDLKPENILIDEDQHLKLIDFGLCANPRGGMASVLETCCGSPAYAAPELVTGKNYLGSEADVWSMGVLLYALLCGFLPFDDENISCLYRKIQCGIYEKPGWLSEGSLQVLDAMLQTDAKCRISVMELLDHPWLSENGLSPPIKWQSKYHSQDLDEDVVSDIAAWKLIPPARVSLKIKRWDYCYLTATYLILLENKPDIRLMGGDGSSDGSTPKRSLLRELNVAKDNENVPLSNSPRGLHNSLEGGLDDIDLLKIGSPNTPKSDAVFDRSKNRASERYPVPNKKKNIDHLLEENKENTPSTPIKSNINPQLSLMNSLSPSRSVDSGLNGRENEPLPSVPSRDNWVFATPDKPMKPMAVNRKVFGSIERGLDKVKNMLTPRKGRSISGECGPCLVTGKALCNVSTTSHHNPDAVLSELTRALMSKGIPCQQKGYILRGKVRDASGISKLSFELEVCRIPNLNVIGIRRKRLKGDAWCYKKVCEEVLRLAAVGK</sequence>
<gene>
    <name evidence="14" type="primary">MELK</name>
</gene>
<feature type="domain" description="Protein kinase" evidence="12">
    <location>
        <begin position="16"/>
        <end position="268"/>
    </location>
</feature>
<dbReference type="GO" id="GO:0004674">
    <property type="term" value="F:protein serine/threonine kinase activity"/>
    <property type="evidence" value="ECO:0007669"/>
    <property type="project" value="UniProtKB-KW"/>
</dbReference>
<feature type="compositionally biased region" description="Polar residues" evidence="11">
    <location>
        <begin position="431"/>
        <end position="459"/>
    </location>
</feature>
<comment type="similarity">
    <text evidence="1">Belongs to the protein kinase superfamily. CAMK Ser/Thr protein kinase family. SNF1 subfamily.</text>
</comment>
<dbReference type="InterPro" id="IPR000719">
    <property type="entry name" value="Prot_kinase_dom"/>
</dbReference>
<evidence type="ECO:0000256" key="6">
    <source>
        <dbReference type="ARBA" id="ARBA00022777"/>
    </source>
</evidence>
<keyword evidence="7 10" id="KW-0067">ATP-binding</keyword>
<dbReference type="PANTHER" id="PTHR24346:SF30">
    <property type="entry name" value="MATERNAL EMBRYONIC LEUCINE ZIPPER KINASE"/>
    <property type="match status" value="1"/>
</dbReference>
<organism evidence="14">
    <name type="scientific">Lepeophtheirus salmonis</name>
    <name type="common">Salmon louse</name>
    <name type="synonym">Caligus salmonis</name>
    <dbReference type="NCBI Taxonomy" id="72036"/>
    <lineage>
        <taxon>Eukaryota</taxon>
        <taxon>Metazoa</taxon>
        <taxon>Ecdysozoa</taxon>
        <taxon>Arthropoda</taxon>
        <taxon>Crustacea</taxon>
        <taxon>Multicrustacea</taxon>
        <taxon>Hexanauplia</taxon>
        <taxon>Copepoda</taxon>
        <taxon>Siphonostomatoida</taxon>
        <taxon>Caligidae</taxon>
        <taxon>Lepeophtheirus</taxon>
    </lineage>
</organism>
<evidence type="ECO:0000313" key="14">
    <source>
        <dbReference type="EMBL" id="CDW30327.1"/>
    </source>
</evidence>
<dbReference type="InterPro" id="IPR001772">
    <property type="entry name" value="KA1_dom"/>
</dbReference>
<dbReference type="InterPro" id="IPR011009">
    <property type="entry name" value="Kinase-like_dom_sf"/>
</dbReference>
<dbReference type="FunFam" id="1.10.510.10:FF:000271">
    <property type="entry name" value="Non-specific serine/threonine protein kinase"/>
    <property type="match status" value="1"/>
</dbReference>
<name>A0A0K2TXA4_LEPSM</name>
<keyword evidence="4" id="KW-0808">Transferase</keyword>
<dbReference type="InterPro" id="IPR017441">
    <property type="entry name" value="Protein_kinase_ATP_BS"/>
</dbReference>
<evidence type="ECO:0000256" key="4">
    <source>
        <dbReference type="ARBA" id="ARBA00022679"/>
    </source>
</evidence>
<dbReference type="GO" id="GO:0035556">
    <property type="term" value="P:intracellular signal transduction"/>
    <property type="evidence" value="ECO:0007669"/>
    <property type="project" value="TreeGrafter"/>
</dbReference>
<evidence type="ECO:0000256" key="7">
    <source>
        <dbReference type="ARBA" id="ARBA00022840"/>
    </source>
</evidence>
<comment type="catalytic activity">
    <reaction evidence="9">
        <text>L-seryl-[protein] + ATP = O-phospho-L-seryl-[protein] + ADP + H(+)</text>
        <dbReference type="Rhea" id="RHEA:17989"/>
        <dbReference type="Rhea" id="RHEA-COMP:9863"/>
        <dbReference type="Rhea" id="RHEA-COMP:11604"/>
        <dbReference type="ChEBI" id="CHEBI:15378"/>
        <dbReference type="ChEBI" id="CHEBI:29999"/>
        <dbReference type="ChEBI" id="CHEBI:30616"/>
        <dbReference type="ChEBI" id="CHEBI:83421"/>
        <dbReference type="ChEBI" id="CHEBI:456216"/>
        <dbReference type="EC" id="2.7.11.1"/>
    </reaction>
</comment>
<dbReference type="FunFam" id="3.30.310.80:FF:000011">
    <property type="entry name" value="Non-specific serine/threonine protein kinase"/>
    <property type="match status" value="1"/>
</dbReference>
<dbReference type="Pfam" id="PF02149">
    <property type="entry name" value="KA1"/>
    <property type="match status" value="1"/>
</dbReference>
<dbReference type="InterPro" id="IPR028375">
    <property type="entry name" value="KA1/Ssp2_C"/>
</dbReference>
<dbReference type="SUPFAM" id="SSF103243">
    <property type="entry name" value="KA1-like"/>
    <property type="match status" value="1"/>
</dbReference>
<evidence type="ECO:0000256" key="5">
    <source>
        <dbReference type="ARBA" id="ARBA00022741"/>
    </source>
</evidence>
<dbReference type="InterPro" id="IPR008271">
    <property type="entry name" value="Ser/Thr_kinase_AS"/>
</dbReference>
<dbReference type="GO" id="GO:0005737">
    <property type="term" value="C:cytoplasm"/>
    <property type="evidence" value="ECO:0007669"/>
    <property type="project" value="TreeGrafter"/>
</dbReference>
<feature type="compositionally biased region" description="Basic and acidic residues" evidence="11">
    <location>
        <begin position="419"/>
        <end position="430"/>
    </location>
</feature>
<protein>
    <recommendedName>
        <fullName evidence="2">non-specific serine/threonine protein kinase</fullName>
        <ecNumber evidence="2">2.7.11.1</ecNumber>
    </recommendedName>
</protein>
<dbReference type="PROSITE" id="PS00107">
    <property type="entry name" value="PROTEIN_KINASE_ATP"/>
    <property type="match status" value="1"/>
</dbReference>
<comment type="catalytic activity">
    <reaction evidence="8">
        <text>L-threonyl-[protein] + ATP = O-phospho-L-threonyl-[protein] + ADP + H(+)</text>
        <dbReference type="Rhea" id="RHEA:46608"/>
        <dbReference type="Rhea" id="RHEA-COMP:11060"/>
        <dbReference type="Rhea" id="RHEA-COMP:11605"/>
        <dbReference type="ChEBI" id="CHEBI:15378"/>
        <dbReference type="ChEBI" id="CHEBI:30013"/>
        <dbReference type="ChEBI" id="CHEBI:30616"/>
        <dbReference type="ChEBI" id="CHEBI:61977"/>
        <dbReference type="ChEBI" id="CHEBI:456216"/>
        <dbReference type="EC" id="2.7.11.1"/>
    </reaction>
</comment>
<evidence type="ECO:0000259" key="12">
    <source>
        <dbReference type="PROSITE" id="PS50011"/>
    </source>
</evidence>
<feature type="region of interest" description="Disordered" evidence="11">
    <location>
        <begin position="388"/>
        <end position="477"/>
    </location>
</feature>
<keyword evidence="6 14" id="KW-0418">Kinase</keyword>
<dbReference type="GO" id="GO:0005524">
    <property type="term" value="F:ATP binding"/>
    <property type="evidence" value="ECO:0007669"/>
    <property type="project" value="UniProtKB-UniRule"/>
</dbReference>
<dbReference type="EMBL" id="HACA01012966">
    <property type="protein sequence ID" value="CDW30327.1"/>
    <property type="molecule type" value="Transcribed_RNA"/>
</dbReference>
<evidence type="ECO:0000256" key="9">
    <source>
        <dbReference type="ARBA" id="ARBA00048679"/>
    </source>
</evidence>
<dbReference type="Pfam" id="PF00069">
    <property type="entry name" value="Pkinase"/>
    <property type="match status" value="1"/>
</dbReference>
<dbReference type="Gene3D" id="3.30.310.80">
    <property type="entry name" value="Kinase associated domain 1, KA1"/>
    <property type="match status" value="1"/>
</dbReference>
<evidence type="ECO:0000256" key="2">
    <source>
        <dbReference type="ARBA" id="ARBA00012513"/>
    </source>
</evidence>
<keyword evidence="3" id="KW-0723">Serine/threonine-protein kinase</keyword>
<accession>A0A0K2TXA4</accession>
<proteinExistence type="inferred from homology"/>
<feature type="binding site" evidence="10">
    <location>
        <position position="45"/>
    </location>
    <ligand>
        <name>ATP</name>
        <dbReference type="ChEBI" id="CHEBI:30616"/>
    </ligand>
</feature>
<evidence type="ECO:0000259" key="13">
    <source>
        <dbReference type="PROSITE" id="PS50032"/>
    </source>
</evidence>
<feature type="compositionally biased region" description="Basic and acidic residues" evidence="11">
    <location>
        <begin position="399"/>
        <end position="410"/>
    </location>
</feature>
<dbReference type="PANTHER" id="PTHR24346">
    <property type="entry name" value="MAP/MICROTUBULE AFFINITY-REGULATING KINASE"/>
    <property type="match status" value="1"/>
</dbReference>
<dbReference type="GO" id="GO:0106310">
    <property type="term" value="F:protein serine kinase activity"/>
    <property type="evidence" value="ECO:0007669"/>
    <property type="project" value="RHEA"/>
</dbReference>
<keyword evidence="5 10" id="KW-0547">Nucleotide-binding</keyword>
<evidence type="ECO:0000256" key="10">
    <source>
        <dbReference type="PROSITE-ProRule" id="PRU10141"/>
    </source>
</evidence>
<feature type="domain" description="KA1" evidence="13">
    <location>
        <begin position="575"/>
        <end position="624"/>
    </location>
</feature>
<evidence type="ECO:0000256" key="1">
    <source>
        <dbReference type="ARBA" id="ARBA00006234"/>
    </source>
</evidence>